<feature type="transmembrane region" description="Helical" evidence="9">
    <location>
        <begin position="314"/>
        <end position="337"/>
    </location>
</feature>
<comment type="subcellular location">
    <subcellularLocation>
        <location evidence="1">Membrane</location>
        <topology evidence="1">Multi-pass membrane protein</topology>
    </subcellularLocation>
</comment>
<dbReference type="AlphaFoldDB" id="A0AAD9FTZ8"/>
<evidence type="ECO:0000313" key="12">
    <source>
        <dbReference type="Proteomes" id="UP001182556"/>
    </source>
</evidence>
<comment type="catalytic activity">
    <reaction evidence="7">
        <text>myo-inositol(out) + H(+)(out) = myo-inositol(in) + H(+)(in)</text>
        <dbReference type="Rhea" id="RHEA:60364"/>
        <dbReference type="ChEBI" id="CHEBI:15378"/>
        <dbReference type="ChEBI" id="CHEBI:17268"/>
    </reaction>
</comment>
<reference evidence="11" key="1">
    <citation type="submission" date="2023-02" db="EMBL/GenBank/DDBJ databases">
        <title>Identification and recombinant expression of a fungal hydrolase from Papiliotrema laurentii that hydrolyzes apple cutin and clears colloidal polyester polyurethane.</title>
        <authorList>
            <consortium name="DOE Joint Genome Institute"/>
            <person name="Roman V.A."/>
            <person name="Bojanowski C."/>
            <person name="Crable B.R."/>
            <person name="Wagner D.N."/>
            <person name="Hung C.S."/>
            <person name="Nadeau L.J."/>
            <person name="Schratz L."/>
            <person name="Haridas S."/>
            <person name="Pangilinan J."/>
            <person name="Lipzen A."/>
            <person name="Na H."/>
            <person name="Yan M."/>
            <person name="Ng V."/>
            <person name="Grigoriev I.V."/>
            <person name="Spatafora J.W."/>
            <person name="Barlow D."/>
            <person name="Biffinger J."/>
            <person name="Kelley-Loughnane N."/>
            <person name="Varaljay V.A."/>
            <person name="Crookes-Goodson W.J."/>
        </authorList>
    </citation>
    <scope>NUCLEOTIDE SEQUENCE</scope>
    <source>
        <strain evidence="11">5307AH</strain>
    </source>
</reference>
<dbReference type="InterPro" id="IPR005829">
    <property type="entry name" value="Sugar_transporter_CS"/>
</dbReference>
<accession>A0AAD9FTZ8</accession>
<feature type="transmembrane region" description="Helical" evidence="9">
    <location>
        <begin position="131"/>
        <end position="149"/>
    </location>
</feature>
<feature type="transmembrane region" description="Helical" evidence="9">
    <location>
        <begin position="374"/>
        <end position="395"/>
    </location>
</feature>
<evidence type="ECO:0000259" key="10">
    <source>
        <dbReference type="PROSITE" id="PS50850"/>
    </source>
</evidence>
<dbReference type="EMBL" id="JAODAN010000002">
    <property type="protein sequence ID" value="KAK1926007.1"/>
    <property type="molecule type" value="Genomic_DNA"/>
</dbReference>
<proteinExistence type="inferred from homology"/>
<dbReference type="NCBIfam" id="TIGR00879">
    <property type="entry name" value="SP"/>
    <property type="match status" value="1"/>
</dbReference>
<evidence type="ECO:0000256" key="1">
    <source>
        <dbReference type="ARBA" id="ARBA00004141"/>
    </source>
</evidence>
<dbReference type="PANTHER" id="PTHR48022:SF53">
    <property type="entry name" value="ALPHA-GLUCOSIDE TRANSPORTER, PUTATIVE (AFU_ORTHOLOGUE AFUA_3G01700)-RELATED"/>
    <property type="match status" value="1"/>
</dbReference>
<evidence type="ECO:0000256" key="3">
    <source>
        <dbReference type="ARBA" id="ARBA00022448"/>
    </source>
</evidence>
<comment type="caution">
    <text evidence="11">The sequence shown here is derived from an EMBL/GenBank/DDBJ whole genome shotgun (WGS) entry which is preliminary data.</text>
</comment>
<dbReference type="SUPFAM" id="SSF103473">
    <property type="entry name" value="MFS general substrate transporter"/>
    <property type="match status" value="1"/>
</dbReference>
<dbReference type="InterPro" id="IPR050360">
    <property type="entry name" value="MFS_Sugar_Transporters"/>
</dbReference>
<dbReference type="PROSITE" id="PS50850">
    <property type="entry name" value="MFS"/>
    <property type="match status" value="1"/>
</dbReference>
<protein>
    <submittedName>
        <fullName evidence="11">General substrate transporter</fullName>
    </submittedName>
</protein>
<gene>
    <name evidence="11" type="ORF">DB88DRAFT_480403</name>
</gene>
<evidence type="ECO:0000313" key="11">
    <source>
        <dbReference type="EMBL" id="KAK1926007.1"/>
    </source>
</evidence>
<dbReference type="FunFam" id="1.20.1250.20:FF:000078">
    <property type="entry name" value="MFS maltose transporter, putative"/>
    <property type="match status" value="1"/>
</dbReference>
<feature type="transmembrane region" description="Helical" evidence="9">
    <location>
        <begin position="349"/>
        <end position="367"/>
    </location>
</feature>
<dbReference type="InterPro" id="IPR020846">
    <property type="entry name" value="MFS_dom"/>
</dbReference>
<evidence type="ECO:0000256" key="6">
    <source>
        <dbReference type="ARBA" id="ARBA00023136"/>
    </source>
</evidence>
<evidence type="ECO:0000256" key="4">
    <source>
        <dbReference type="ARBA" id="ARBA00022692"/>
    </source>
</evidence>
<evidence type="ECO:0000256" key="5">
    <source>
        <dbReference type="ARBA" id="ARBA00022989"/>
    </source>
</evidence>
<feature type="domain" description="Major facilitator superfamily (MFS) profile" evidence="10">
    <location>
        <begin position="53"/>
        <end position="496"/>
    </location>
</feature>
<dbReference type="InterPro" id="IPR003663">
    <property type="entry name" value="Sugar/inositol_transpt"/>
</dbReference>
<comment type="similarity">
    <text evidence="2 8">Belongs to the major facilitator superfamily. Sugar transporter (TC 2.A.1.1) family.</text>
</comment>
<keyword evidence="6 9" id="KW-0472">Membrane</keyword>
<dbReference type="GO" id="GO:0005351">
    <property type="term" value="F:carbohydrate:proton symporter activity"/>
    <property type="evidence" value="ECO:0007669"/>
    <property type="project" value="TreeGrafter"/>
</dbReference>
<sequence>MAEKVTTTHLETVIDATSTDVQRLIALAREGDEIDDSLTIKQALRKYKVAVFWALALSTALIMEGYDLVMINSFFGQKQFQQHFGNIVAANGDKRLSAAWQTGLSNSSLVGQLFGLVINGWAQDRFGSRRTYIFFMFWMMAVIFIVVFAPNLEVLAFGEAMCGIPWGVFQTLSTSYACEIVPTILRPYVTGYVCMCWGGGILLSSGVQRATLTLDSQWAWRLPFCLQWIWPLPLALIAYLAPESPWNAVRRGQVELARTSLRRIRSKEASEKEIDAVLALIQHTTELEKAETSGATYLDCFRGTNLRRTEINCVIWAAQILCGNAILGYSIVFLQAAGFSETNAFNLNISLSACYIIGGIICWFLMARIGRATIYMSGLLVMLIFLIVVGGLGFVDSTSSSLAIGILFVFLTLVNMTTIGPVCYPIVAESPSGRLRYKTITIGRFVYNLTGLVTNTLTPRMVNDTAWNWGAKTAWFYAGTNALCLIWCWFRLPETKDRSFGELDLLFENRIPARKFKHTRVDQFTMQDDVQEVHIDDVKV</sequence>
<dbReference type="Pfam" id="PF00083">
    <property type="entry name" value="Sugar_tr"/>
    <property type="match status" value="1"/>
</dbReference>
<dbReference type="InterPro" id="IPR036259">
    <property type="entry name" value="MFS_trans_sf"/>
</dbReference>
<evidence type="ECO:0000256" key="2">
    <source>
        <dbReference type="ARBA" id="ARBA00010992"/>
    </source>
</evidence>
<dbReference type="Proteomes" id="UP001182556">
    <property type="component" value="Unassembled WGS sequence"/>
</dbReference>
<feature type="transmembrane region" description="Helical" evidence="9">
    <location>
        <begin position="474"/>
        <end position="492"/>
    </location>
</feature>
<keyword evidence="4 9" id="KW-0812">Transmembrane</keyword>
<feature type="transmembrane region" description="Helical" evidence="9">
    <location>
        <begin position="401"/>
        <end position="424"/>
    </location>
</feature>
<organism evidence="11 12">
    <name type="scientific">Papiliotrema laurentii</name>
    <name type="common">Cryptococcus laurentii</name>
    <dbReference type="NCBI Taxonomy" id="5418"/>
    <lineage>
        <taxon>Eukaryota</taxon>
        <taxon>Fungi</taxon>
        <taxon>Dikarya</taxon>
        <taxon>Basidiomycota</taxon>
        <taxon>Agaricomycotina</taxon>
        <taxon>Tremellomycetes</taxon>
        <taxon>Tremellales</taxon>
        <taxon>Rhynchogastremaceae</taxon>
        <taxon>Papiliotrema</taxon>
    </lineage>
</organism>
<dbReference type="GO" id="GO:0016020">
    <property type="term" value="C:membrane"/>
    <property type="evidence" value="ECO:0007669"/>
    <property type="project" value="UniProtKB-SubCell"/>
</dbReference>
<evidence type="ECO:0000256" key="7">
    <source>
        <dbReference type="ARBA" id="ARBA00049119"/>
    </source>
</evidence>
<dbReference type="Gene3D" id="1.20.1250.20">
    <property type="entry name" value="MFS general substrate transporter like domains"/>
    <property type="match status" value="1"/>
</dbReference>
<feature type="transmembrane region" description="Helical" evidence="9">
    <location>
        <begin position="189"/>
        <end position="207"/>
    </location>
</feature>
<evidence type="ECO:0000256" key="8">
    <source>
        <dbReference type="RuleBase" id="RU003346"/>
    </source>
</evidence>
<dbReference type="InterPro" id="IPR005828">
    <property type="entry name" value="MFS_sugar_transport-like"/>
</dbReference>
<keyword evidence="5 9" id="KW-1133">Transmembrane helix</keyword>
<feature type="transmembrane region" description="Helical" evidence="9">
    <location>
        <begin position="50"/>
        <end position="69"/>
    </location>
</feature>
<dbReference type="PANTHER" id="PTHR48022">
    <property type="entry name" value="PLASTIDIC GLUCOSE TRANSPORTER 4"/>
    <property type="match status" value="1"/>
</dbReference>
<evidence type="ECO:0000256" key="9">
    <source>
        <dbReference type="SAM" id="Phobius"/>
    </source>
</evidence>
<name>A0AAD9FTZ8_PAPLA</name>
<keyword evidence="3 8" id="KW-0813">Transport</keyword>
<dbReference type="PROSITE" id="PS00217">
    <property type="entry name" value="SUGAR_TRANSPORT_2"/>
    <property type="match status" value="1"/>
</dbReference>
<feature type="transmembrane region" description="Helical" evidence="9">
    <location>
        <begin position="445"/>
        <end position="462"/>
    </location>
</feature>
<keyword evidence="12" id="KW-1185">Reference proteome</keyword>